<feature type="transmembrane region" description="Helical" evidence="6">
    <location>
        <begin position="6"/>
        <end position="28"/>
    </location>
</feature>
<sequence length="315" mass="34137">MNWLTPFSPVVVIGGGTLLGLSVAWTIFRLPVFHRPTLDDRLGPYLRDQPRASRLLNRPAPNLRHGLAQLVAPWPQAAGRWLERHLGATNSVRRRVERLGSGLTTEHFRAQQVLWAAAGLLAAIALAVAVSAARGFSPFLLMGLALLGVFGGIAGRDHLLTRQVEHRESLMLAEFPMIAELLALSITAGEGPVSALERVSRTCRGELSRELQKTLADARSGTPLVEALDGFGRRAEVQSISRFVDGIAVAIERGTPLAEVLRSQASDVREAGRRRLLEAGGKKEIAMLVPVVLFVLPITVVFAIFPSMAVLNLQP</sequence>
<dbReference type="PANTHER" id="PTHR35007">
    <property type="entry name" value="INTEGRAL MEMBRANE PROTEIN-RELATED"/>
    <property type="match status" value="1"/>
</dbReference>
<evidence type="ECO:0000256" key="6">
    <source>
        <dbReference type="SAM" id="Phobius"/>
    </source>
</evidence>
<dbReference type="InterPro" id="IPR018076">
    <property type="entry name" value="T2SS_GspF_dom"/>
</dbReference>
<evidence type="ECO:0000313" key="9">
    <source>
        <dbReference type="Proteomes" id="UP001209083"/>
    </source>
</evidence>
<keyword evidence="4 6" id="KW-1133">Transmembrane helix</keyword>
<dbReference type="EMBL" id="CP090958">
    <property type="protein sequence ID" value="WGW10831.1"/>
    <property type="molecule type" value="Genomic_DNA"/>
</dbReference>
<dbReference type="Proteomes" id="UP001209083">
    <property type="component" value="Chromosome"/>
</dbReference>
<keyword evidence="2" id="KW-1003">Cell membrane</keyword>
<feature type="transmembrane region" description="Helical" evidence="6">
    <location>
        <begin position="113"/>
        <end position="133"/>
    </location>
</feature>
<name>A0ABY8QR13_9MICO</name>
<protein>
    <submittedName>
        <fullName evidence="8">Type II secretion system F family protein</fullName>
    </submittedName>
</protein>
<reference evidence="8 9" key="1">
    <citation type="submission" date="2023-05" db="EMBL/GenBank/DDBJ databases">
        <title>Lithophilousrod everest ZFBP1038 complete genpme.</title>
        <authorList>
            <person name="Tian M."/>
        </authorList>
    </citation>
    <scope>NUCLEOTIDE SEQUENCE [LARGE SCALE GENOMIC DNA]</scope>
    <source>
        <strain evidence="8 9">ZFBP1038</strain>
    </source>
</reference>
<keyword evidence="5 6" id="KW-0472">Membrane</keyword>
<feature type="transmembrane region" description="Helical" evidence="6">
    <location>
        <begin position="285"/>
        <end position="305"/>
    </location>
</feature>
<evidence type="ECO:0000256" key="4">
    <source>
        <dbReference type="ARBA" id="ARBA00022989"/>
    </source>
</evidence>
<evidence type="ECO:0000256" key="1">
    <source>
        <dbReference type="ARBA" id="ARBA00004651"/>
    </source>
</evidence>
<dbReference type="Pfam" id="PF00482">
    <property type="entry name" value="T2SSF"/>
    <property type="match status" value="1"/>
</dbReference>
<keyword evidence="9" id="KW-1185">Reference proteome</keyword>
<gene>
    <name evidence="8" type="ORF">LWF01_11980</name>
</gene>
<proteinExistence type="predicted"/>
<evidence type="ECO:0000259" key="7">
    <source>
        <dbReference type="Pfam" id="PF00482"/>
    </source>
</evidence>
<evidence type="ECO:0000256" key="2">
    <source>
        <dbReference type="ARBA" id="ARBA00022475"/>
    </source>
</evidence>
<keyword evidence="3 6" id="KW-0812">Transmembrane</keyword>
<evidence type="ECO:0000256" key="3">
    <source>
        <dbReference type="ARBA" id="ARBA00022692"/>
    </source>
</evidence>
<feature type="domain" description="Type II secretion system protein GspF" evidence="7">
    <location>
        <begin position="179"/>
        <end position="303"/>
    </location>
</feature>
<accession>A0ABY8QR13</accession>
<organism evidence="8 9">
    <name type="scientific">Saxibacter everestensis</name>
    <dbReference type="NCBI Taxonomy" id="2909229"/>
    <lineage>
        <taxon>Bacteria</taxon>
        <taxon>Bacillati</taxon>
        <taxon>Actinomycetota</taxon>
        <taxon>Actinomycetes</taxon>
        <taxon>Micrococcales</taxon>
        <taxon>Brevibacteriaceae</taxon>
        <taxon>Saxibacter</taxon>
    </lineage>
</organism>
<dbReference type="RefSeq" id="WP_349637614.1">
    <property type="nucleotide sequence ID" value="NZ_CP090958.1"/>
</dbReference>
<evidence type="ECO:0000256" key="5">
    <source>
        <dbReference type="ARBA" id="ARBA00023136"/>
    </source>
</evidence>
<feature type="transmembrane region" description="Helical" evidence="6">
    <location>
        <begin position="139"/>
        <end position="159"/>
    </location>
</feature>
<evidence type="ECO:0000313" key="8">
    <source>
        <dbReference type="EMBL" id="WGW10831.1"/>
    </source>
</evidence>
<dbReference type="PANTHER" id="PTHR35007:SF2">
    <property type="entry name" value="PILUS ASSEMBLE PROTEIN"/>
    <property type="match status" value="1"/>
</dbReference>
<comment type="subcellular location">
    <subcellularLocation>
        <location evidence="1">Cell membrane</location>
        <topology evidence="1">Multi-pass membrane protein</topology>
    </subcellularLocation>
</comment>